<proteinExistence type="predicted"/>
<evidence type="ECO:0000313" key="3">
    <source>
        <dbReference type="EMBL" id="PLW67766.1"/>
    </source>
</evidence>
<protein>
    <recommendedName>
        <fullName evidence="2">TraG N-terminal Proteobacteria domain-containing protein</fullName>
    </recommendedName>
</protein>
<feature type="domain" description="TraG N-terminal Proteobacteria" evidence="2">
    <location>
        <begin position="16"/>
        <end position="525"/>
    </location>
</feature>
<dbReference type="AlphaFoldDB" id="A0A2N5WZZ0"/>
<evidence type="ECO:0000313" key="4">
    <source>
        <dbReference type="Proteomes" id="UP000235005"/>
    </source>
</evidence>
<organism evidence="3 4">
    <name type="scientific">Pseudohalioglobus lutimaris</name>
    <dbReference type="NCBI Taxonomy" id="1737061"/>
    <lineage>
        <taxon>Bacteria</taxon>
        <taxon>Pseudomonadati</taxon>
        <taxon>Pseudomonadota</taxon>
        <taxon>Gammaproteobacteria</taxon>
        <taxon>Cellvibrionales</taxon>
        <taxon>Halieaceae</taxon>
        <taxon>Pseudohalioglobus</taxon>
    </lineage>
</organism>
<feature type="transmembrane region" description="Helical" evidence="1">
    <location>
        <begin position="433"/>
        <end position="455"/>
    </location>
</feature>
<dbReference type="Pfam" id="PF07916">
    <property type="entry name" value="TraG_N"/>
    <property type="match status" value="1"/>
</dbReference>
<keyword evidence="1" id="KW-0812">Transmembrane</keyword>
<evidence type="ECO:0000256" key="1">
    <source>
        <dbReference type="SAM" id="Phobius"/>
    </source>
</evidence>
<dbReference type="EMBL" id="PKUS01000023">
    <property type="protein sequence ID" value="PLW67766.1"/>
    <property type="molecule type" value="Genomic_DNA"/>
</dbReference>
<feature type="transmembrane region" description="Helical" evidence="1">
    <location>
        <begin position="6"/>
        <end position="24"/>
    </location>
</feature>
<dbReference type="InterPro" id="IPR012931">
    <property type="entry name" value="TraG_N_Proteobacteria"/>
</dbReference>
<feature type="transmembrane region" description="Helical" evidence="1">
    <location>
        <begin position="408"/>
        <end position="427"/>
    </location>
</feature>
<keyword evidence="1" id="KW-1133">Transmembrane helix</keyword>
<feature type="transmembrane region" description="Helical" evidence="1">
    <location>
        <begin position="490"/>
        <end position="508"/>
    </location>
</feature>
<feature type="transmembrane region" description="Helical" evidence="1">
    <location>
        <begin position="74"/>
        <end position="93"/>
    </location>
</feature>
<gene>
    <name evidence="3" type="ORF">C0039_15205</name>
</gene>
<comment type="caution">
    <text evidence="3">The sequence shown here is derived from an EMBL/GenBank/DDBJ whole genome shotgun (WGS) entry which is preliminary data.</text>
</comment>
<dbReference type="OrthoDB" id="5645662at2"/>
<dbReference type="Proteomes" id="UP000235005">
    <property type="component" value="Unassembled WGS sequence"/>
</dbReference>
<sequence length="544" mass="59237">MGSLVVGVASYLEFVTTLFAWILYKEVWAVLVDTGIVFIPIITMVIGNIMSSHRAGDDEGSAAIQSLKKIETDFYAMLGVIVFAAIPVIDVQLADMRYVKPTLGCSSVAATIDGTSTDTTYDRTLATIAGETGSIPIWWAGMHTLSKSVTAASVASIPCAPELANVEYRLAEDRIDDPSLRQELAEFTDDCYRRSKSRLMRMDTTAMTPAQIEETNWLGSEYFMTTAGFYNRYYASEPQALFPFNAVRDAGFDDDAFVGGHPVCTEWWGDAGIGLRRRVLDSIDPDLLNDMVYNADNLVSESTDTALAISEREDVFLRKYLAVIRASESLAVNLPMSTGYRVNATERSLQSIDHGTWGQAALGTLSLGANFVQDVGRTAVVAAGAAIKAPEAIGEGYMIRQGIGMFQALILMIMVIVLPFLLIFSQYRLSTLMTLSIIYFGLHFLSYLWGVAFWMDNHLMALMTEGSRYGVFEPVANPVQSGIILWVSRFLYLIFPMMYLTALGWAGITANDIGMQVGQFGGRVGTPGAAGGAVAAKLATKGKG</sequence>
<keyword evidence="4" id="KW-1185">Reference proteome</keyword>
<reference evidence="3 4" key="1">
    <citation type="submission" date="2018-01" db="EMBL/GenBank/DDBJ databases">
        <title>The draft genome sequence of Halioglobus lutimaris HF004.</title>
        <authorList>
            <person name="Du Z.-J."/>
            <person name="Shi M.-J."/>
        </authorList>
    </citation>
    <scope>NUCLEOTIDE SEQUENCE [LARGE SCALE GENOMIC DNA]</scope>
    <source>
        <strain evidence="3 4">HF004</strain>
    </source>
</reference>
<keyword evidence="1" id="KW-0472">Membrane</keyword>
<evidence type="ECO:0000259" key="2">
    <source>
        <dbReference type="Pfam" id="PF07916"/>
    </source>
</evidence>
<accession>A0A2N5WZZ0</accession>
<feature type="transmembrane region" description="Helical" evidence="1">
    <location>
        <begin position="31"/>
        <end position="50"/>
    </location>
</feature>
<name>A0A2N5WZZ0_9GAMM</name>